<evidence type="ECO:0000259" key="5">
    <source>
        <dbReference type="PROSITE" id="PS51186"/>
    </source>
</evidence>
<dbReference type="SUPFAM" id="SSF55718">
    <property type="entry name" value="SCP-like"/>
    <property type="match status" value="1"/>
</dbReference>
<dbReference type="EMBL" id="CP045737">
    <property type="protein sequence ID" value="QGG40710.1"/>
    <property type="molecule type" value="Genomic_DNA"/>
</dbReference>
<dbReference type="HAMAP" id="MF_01812">
    <property type="entry name" value="Eis"/>
    <property type="match status" value="1"/>
</dbReference>
<comment type="similarity">
    <text evidence="1 4">Belongs to the acetyltransferase Eis family.</text>
</comment>
<dbReference type="Pfam" id="PF17668">
    <property type="entry name" value="Acetyltransf_17"/>
    <property type="match status" value="1"/>
</dbReference>
<dbReference type="GO" id="GO:0034069">
    <property type="term" value="F:aminoglycoside N-acetyltransferase activity"/>
    <property type="evidence" value="ECO:0007669"/>
    <property type="project" value="TreeGrafter"/>
</dbReference>
<dbReference type="NCBIfam" id="NF002367">
    <property type="entry name" value="PRK01346.1-4"/>
    <property type="match status" value="1"/>
</dbReference>
<evidence type="ECO:0000256" key="1">
    <source>
        <dbReference type="ARBA" id="ARBA00009213"/>
    </source>
</evidence>
<feature type="active site" description="Proton acceptor; via carboxylate" evidence="4">
    <location>
        <position position="431"/>
    </location>
</feature>
<dbReference type="InterPro" id="IPR025559">
    <property type="entry name" value="Eis_dom"/>
</dbReference>
<dbReference type="GO" id="GO:0030649">
    <property type="term" value="P:aminoglycoside antibiotic catabolic process"/>
    <property type="evidence" value="ECO:0007669"/>
    <property type="project" value="TreeGrafter"/>
</dbReference>
<dbReference type="PANTHER" id="PTHR37817">
    <property type="entry name" value="N-ACETYLTRANSFERASE EIS"/>
    <property type="match status" value="1"/>
</dbReference>
<feature type="active site" description="Proton donor" evidence="4">
    <location>
        <position position="152"/>
    </location>
</feature>
<evidence type="ECO:0000313" key="6">
    <source>
        <dbReference type="EMBL" id="QGG40710.1"/>
    </source>
</evidence>
<dbReference type="Pfam" id="PF13530">
    <property type="entry name" value="SCP2_2"/>
    <property type="match status" value="1"/>
</dbReference>
<proteinExistence type="inferred from homology"/>
<dbReference type="PROSITE" id="PS51186">
    <property type="entry name" value="GNAT"/>
    <property type="match status" value="1"/>
</dbReference>
<dbReference type="SUPFAM" id="SSF55729">
    <property type="entry name" value="Acyl-CoA N-acyltransferases (Nat)"/>
    <property type="match status" value="1"/>
</dbReference>
<comment type="subunit">
    <text evidence="4">Homohexamer; trimer of dimers.</text>
</comment>
<dbReference type="PANTHER" id="PTHR37817:SF1">
    <property type="entry name" value="N-ACETYLTRANSFERASE EIS"/>
    <property type="match status" value="1"/>
</dbReference>
<dbReference type="RefSeq" id="WP_153651981.1">
    <property type="nucleotide sequence ID" value="NZ_CP045737.1"/>
</dbReference>
<keyword evidence="2 4" id="KW-0808">Transferase</keyword>
<feature type="binding site" evidence="4">
    <location>
        <begin position="147"/>
        <end position="148"/>
    </location>
    <ligand>
        <name>acetyl-CoA</name>
        <dbReference type="ChEBI" id="CHEBI:57288"/>
    </ligand>
</feature>
<dbReference type="KEGG" id="aef:GEV26_04650"/>
<feature type="domain" description="N-acetyltransferase" evidence="5">
    <location>
        <begin position="23"/>
        <end position="180"/>
    </location>
</feature>
<evidence type="ECO:0000256" key="4">
    <source>
        <dbReference type="HAMAP-Rule" id="MF_01812"/>
    </source>
</evidence>
<dbReference type="InterPro" id="IPR000182">
    <property type="entry name" value="GNAT_dom"/>
</dbReference>
<name>A0A5Q2ML71_9ACTN</name>
<dbReference type="Pfam" id="PF13527">
    <property type="entry name" value="Acetyltransf_9"/>
    <property type="match status" value="1"/>
</dbReference>
<evidence type="ECO:0000313" key="7">
    <source>
        <dbReference type="Proteomes" id="UP000392064"/>
    </source>
</evidence>
<dbReference type="Gene3D" id="3.30.1050.10">
    <property type="entry name" value="SCP2 sterol-binding domain"/>
    <property type="match status" value="1"/>
</dbReference>
<sequence>MSTSSADLPIDETSRARLADEGLRLAVVDRTDPAAYEAWFRAETRGFHDAAPSPETIAQRHRGLEADRRLVGVFDDTAGIPEQPVATTICWPADLTVPGRRAVPAWAVSGVTVSPTHRRRGIARALMEAELRTALALDLPAAMLTVSESTIYARFGYAPAAFARDLTISTRRVRWTGPVPDGRVRLVTAEQMRDDGPAIVERVRLGRPGEMSYAGHLWTRQLGLGPGDKDAKKLRIVRYDDADGTPQGFAVYDLTMDPADFADHELKVRTLVAATPDAYAGLWRYLLEVDLVSTVTAHLRPVDEPLRWMIDDFRAVRVNELDHLWVRVLDVPSALGARSYGEPGRLVISIDDPLGFAAGTWAVDVDAEGEATVTATDDPADVWMTVNALGSLYLGGVPARTLIAAGSLTGDAERLDRMFRAPVEPYLSIWF</sequence>
<dbReference type="InterPro" id="IPR016181">
    <property type="entry name" value="Acyl_CoA_acyltransferase"/>
</dbReference>
<accession>A0A5Q2ML71</accession>
<dbReference type="CDD" id="cd04301">
    <property type="entry name" value="NAT_SF"/>
    <property type="match status" value="1"/>
</dbReference>
<keyword evidence="7" id="KW-1185">Reference proteome</keyword>
<reference evidence="6 7" key="1">
    <citation type="submission" date="2019-11" db="EMBL/GenBank/DDBJ databases">
        <authorList>
            <person name="Li J."/>
        </authorList>
    </citation>
    <scope>NUCLEOTIDE SEQUENCE [LARGE SCALE GENOMIC DNA]</scope>
    <source>
        <strain evidence="6 7">MF47</strain>
    </source>
</reference>
<gene>
    <name evidence="6" type="ORF">GEV26_04650</name>
</gene>
<dbReference type="AlphaFoldDB" id="A0A5Q2ML71"/>
<organism evidence="6 7">
    <name type="scientific">Aeromicrobium yanjiei</name>
    <dbReference type="NCBI Taxonomy" id="2662028"/>
    <lineage>
        <taxon>Bacteria</taxon>
        <taxon>Bacillati</taxon>
        <taxon>Actinomycetota</taxon>
        <taxon>Actinomycetes</taxon>
        <taxon>Propionibacteriales</taxon>
        <taxon>Nocardioidaceae</taxon>
        <taxon>Aeromicrobium</taxon>
    </lineage>
</organism>
<dbReference type="InterPro" id="IPR022902">
    <property type="entry name" value="NAcTrfase_Eis"/>
</dbReference>
<dbReference type="InterPro" id="IPR051554">
    <property type="entry name" value="Acetyltransferase_Eis"/>
</dbReference>
<feature type="binding site" evidence="4">
    <location>
        <begin position="111"/>
        <end position="113"/>
    </location>
    <ligand>
        <name>acetyl-CoA</name>
        <dbReference type="ChEBI" id="CHEBI:57288"/>
    </ligand>
</feature>
<keyword evidence="3 4" id="KW-0012">Acyltransferase</keyword>
<dbReference type="Gene3D" id="3.40.630.30">
    <property type="match status" value="2"/>
</dbReference>
<protein>
    <submittedName>
        <fullName evidence="6">GNAT family N-acetyltransferase</fullName>
    </submittedName>
</protein>
<evidence type="ECO:0000256" key="3">
    <source>
        <dbReference type="ARBA" id="ARBA00023315"/>
    </source>
</evidence>
<evidence type="ECO:0000256" key="2">
    <source>
        <dbReference type="ARBA" id="ARBA00022679"/>
    </source>
</evidence>
<dbReference type="Proteomes" id="UP000392064">
    <property type="component" value="Chromosome"/>
</dbReference>
<dbReference type="InterPro" id="IPR041380">
    <property type="entry name" value="Acetyltransf_17"/>
</dbReference>
<dbReference type="InterPro" id="IPR036527">
    <property type="entry name" value="SCP2_sterol-bd_dom_sf"/>
</dbReference>
<feature type="binding site" evidence="4">
    <location>
        <begin position="119"/>
        <end position="124"/>
    </location>
    <ligand>
        <name>acetyl-CoA</name>
        <dbReference type="ChEBI" id="CHEBI:57288"/>
    </ligand>
</feature>